<comment type="caution">
    <text evidence="2">The sequence shown here is derived from an EMBL/GenBank/DDBJ whole genome shotgun (WGS) entry which is preliminary data.</text>
</comment>
<evidence type="ECO:0000313" key="2">
    <source>
        <dbReference type="EMBL" id="ORC79981.1"/>
    </source>
</evidence>
<feature type="compositionally biased region" description="Polar residues" evidence="1">
    <location>
        <begin position="78"/>
        <end position="111"/>
    </location>
</feature>
<dbReference type="RefSeq" id="XP_028876719.1">
    <property type="nucleotide sequence ID" value="XM_029031986.1"/>
</dbReference>
<protein>
    <submittedName>
        <fullName evidence="2">Uncharacterized protein</fullName>
    </submittedName>
</protein>
<dbReference type="Proteomes" id="UP000192257">
    <property type="component" value="Unassembled WGS sequence"/>
</dbReference>
<feature type="non-terminal residue" evidence="2">
    <location>
        <position position="111"/>
    </location>
</feature>
<evidence type="ECO:0000256" key="1">
    <source>
        <dbReference type="SAM" id="MobiDB-lite"/>
    </source>
</evidence>
<organism evidence="2 3">
    <name type="scientific">Trypanosoma theileri</name>
    <dbReference type="NCBI Taxonomy" id="67003"/>
    <lineage>
        <taxon>Eukaryota</taxon>
        <taxon>Discoba</taxon>
        <taxon>Euglenozoa</taxon>
        <taxon>Kinetoplastea</taxon>
        <taxon>Metakinetoplastina</taxon>
        <taxon>Trypanosomatida</taxon>
        <taxon>Trypanosomatidae</taxon>
        <taxon>Trypanosoma</taxon>
    </lineage>
</organism>
<feature type="compositionally biased region" description="Basic and acidic residues" evidence="1">
    <location>
        <begin position="1"/>
        <end position="11"/>
    </location>
</feature>
<sequence>STLSNKDRAETGPDGTLGEQPPRDSQPGKETEPFPSPAAPEPAAGSPAVPVIEEGTGNGEQSTTDESVTKVEDAAAQPSLSPTNSTQENTGDNNANTENGTSSAESESTNT</sequence>
<feature type="non-terminal residue" evidence="2">
    <location>
        <position position="1"/>
    </location>
</feature>
<evidence type="ECO:0000313" key="3">
    <source>
        <dbReference type="Proteomes" id="UP000192257"/>
    </source>
</evidence>
<dbReference type="EMBL" id="NBCO01000189">
    <property type="protein sequence ID" value="ORC79981.1"/>
    <property type="molecule type" value="Genomic_DNA"/>
</dbReference>
<gene>
    <name evidence="2" type="ORF">TM35_001891000</name>
</gene>
<dbReference type="AlphaFoldDB" id="A0A1X0NDV0"/>
<proteinExistence type="predicted"/>
<feature type="region of interest" description="Disordered" evidence="1">
    <location>
        <begin position="1"/>
        <end position="111"/>
    </location>
</feature>
<feature type="compositionally biased region" description="Low complexity" evidence="1">
    <location>
        <begin position="41"/>
        <end position="51"/>
    </location>
</feature>
<name>A0A1X0NDV0_9TRYP</name>
<keyword evidence="3" id="KW-1185">Reference proteome</keyword>
<dbReference type="VEuPathDB" id="TriTrypDB:TM35_001891000"/>
<accession>A0A1X0NDV0</accession>
<reference evidence="2 3" key="1">
    <citation type="submission" date="2017-03" db="EMBL/GenBank/DDBJ databases">
        <title>An alternative strategy for trypanosome survival in the mammalian bloodstream revealed through genome and transcriptome analysis of the ubiquitous bovine parasite Trypanosoma (Megatrypanum) theileri.</title>
        <authorList>
            <person name="Kelly S."/>
            <person name="Ivens A."/>
            <person name="Mott A."/>
            <person name="O'Neill E."/>
            <person name="Emms D."/>
            <person name="Macleod O."/>
            <person name="Voorheis P."/>
            <person name="Matthews J."/>
            <person name="Matthews K."/>
            <person name="Carrington M."/>
        </authorList>
    </citation>
    <scope>NUCLEOTIDE SEQUENCE [LARGE SCALE GENOMIC DNA]</scope>
    <source>
        <strain evidence="2">Edinburgh</strain>
    </source>
</reference>
<dbReference type="GeneID" id="39991766"/>